<organism evidence="3 4">
    <name type="scientific">Chelydra serpentina</name>
    <name type="common">Snapping turtle</name>
    <name type="synonym">Testudo serpentina</name>
    <dbReference type="NCBI Taxonomy" id="8475"/>
    <lineage>
        <taxon>Eukaryota</taxon>
        <taxon>Metazoa</taxon>
        <taxon>Chordata</taxon>
        <taxon>Craniata</taxon>
        <taxon>Vertebrata</taxon>
        <taxon>Euteleostomi</taxon>
        <taxon>Archelosauria</taxon>
        <taxon>Testudinata</taxon>
        <taxon>Testudines</taxon>
        <taxon>Cryptodira</taxon>
        <taxon>Durocryptodira</taxon>
        <taxon>Americhelydia</taxon>
        <taxon>Chelydroidea</taxon>
        <taxon>Chelydridae</taxon>
        <taxon>Chelydra</taxon>
    </lineage>
</organism>
<evidence type="ECO:0000313" key="4">
    <source>
        <dbReference type="Proteomes" id="UP000694403"/>
    </source>
</evidence>
<dbReference type="PROSITE" id="PS50804">
    <property type="entry name" value="SCAN_BOX"/>
    <property type="match status" value="1"/>
</dbReference>
<reference evidence="3" key="1">
    <citation type="submission" date="2025-08" db="UniProtKB">
        <authorList>
            <consortium name="Ensembl"/>
        </authorList>
    </citation>
    <scope>IDENTIFICATION</scope>
</reference>
<name>A0A8C3TBC3_CHESE</name>
<feature type="region of interest" description="Disordered" evidence="1">
    <location>
        <begin position="117"/>
        <end position="154"/>
    </location>
</feature>
<keyword evidence="4" id="KW-1185">Reference proteome</keyword>
<proteinExistence type="predicted"/>
<dbReference type="PANTHER" id="PTHR46888:SF1">
    <property type="entry name" value="RIBONUCLEASE H"/>
    <property type="match status" value="1"/>
</dbReference>
<dbReference type="SUPFAM" id="SSF47353">
    <property type="entry name" value="Retrovirus capsid dimerization domain-like"/>
    <property type="match status" value="1"/>
</dbReference>
<dbReference type="Ensembl" id="ENSCSRT00000028949.1">
    <property type="protein sequence ID" value="ENSCSRP00000027810.1"/>
    <property type="gene ID" value="ENSCSRG00000020559.1"/>
</dbReference>
<accession>A0A8C3TBC3</accession>
<evidence type="ECO:0000259" key="2">
    <source>
        <dbReference type="PROSITE" id="PS50804"/>
    </source>
</evidence>
<sequence>MEETLKWLVSTVQEVQQAQQADRQALMTWQADQQRTLQEFIREQSVGVRPRAFAQRLTDWATRWLRPTAQTMEEVMDQIILEQFLLGLPDPVKVWVRRHQPARVVEAVRLTEEYVEAEGPRRGMKPSKGAGSGRSPPDSLSKKGTDPGPTRSRELTCWQCGRPVWMGRKEETKPRMALLLIKTGEDRFTFFKMCFYPPCLLRSLKCHR</sequence>
<dbReference type="InterPro" id="IPR003309">
    <property type="entry name" value="SCAN_dom"/>
</dbReference>
<dbReference type="AlphaFoldDB" id="A0A8C3TBC3"/>
<dbReference type="Pfam" id="PF02023">
    <property type="entry name" value="SCAN"/>
    <property type="match status" value="1"/>
</dbReference>
<evidence type="ECO:0000313" key="3">
    <source>
        <dbReference type="Ensembl" id="ENSCSRP00000027810.1"/>
    </source>
</evidence>
<dbReference type="PANTHER" id="PTHR46888">
    <property type="entry name" value="ZINC KNUCKLE DOMAINCONTAINING PROTEIN-RELATED"/>
    <property type="match status" value="1"/>
</dbReference>
<dbReference type="InterPro" id="IPR038269">
    <property type="entry name" value="SCAN_sf"/>
</dbReference>
<dbReference type="Proteomes" id="UP000694403">
    <property type="component" value="Unplaced"/>
</dbReference>
<dbReference type="SMART" id="SM00431">
    <property type="entry name" value="SCAN"/>
    <property type="match status" value="1"/>
</dbReference>
<protein>
    <recommendedName>
        <fullName evidence="2">SCAN box domain-containing protein</fullName>
    </recommendedName>
</protein>
<feature type="domain" description="SCAN box" evidence="2">
    <location>
        <begin position="50"/>
        <end position="113"/>
    </location>
</feature>
<evidence type="ECO:0000256" key="1">
    <source>
        <dbReference type="SAM" id="MobiDB-lite"/>
    </source>
</evidence>
<reference evidence="3" key="2">
    <citation type="submission" date="2025-09" db="UniProtKB">
        <authorList>
            <consortium name="Ensembl"/>
        </authorList>
    </citation>
    <scope>IDENTIFICATION</scope>
</reference>
<dbReference type="Gene3D" id="1.10.4020.10">
    <property type="entry name" value="DNA breaking-rejoining enzymes"/>
    <property type="match status" value="1"/>
</dbReference>